<dbReference type="SUPFAM" id="SSF50494">
    <property type="entry name" value="Trypsin-like serine proteases"/>
    <property type="match status" value="1"/>
</dbReference>
<dbReference type="InterPro" id="IPR001254">
    <property type="entry name" value="Trypsin_dom"/>
</dbReference>
<keyword evidence="2" id="KW-0378">Hydrolase</keyword>
<dbReference type="InterPro" id="IPR001314">
    <property type="entry name" value="Peptidase_S1A"/>
</dbReference>
<keyword evidence="1" id="KW-1015">Disulfide bond</keyword>
<proteinExistence type="predicted"/>
<evidence type="ECO:0000256" key="2">
    <source>
        <dbReference type="RuleBase" id="RU363034"/>
    </source>
</evidence>
<dbReference type="PROSITE" id="PS50240">
    <property type="entry name" value="TRYPSIN_DOM"/>
    <property type="match status" value="1"/>
</dbReference>
<dbReference type="PANTHER" id="PTHR24253">
    <property type="entry name" value="TRANSMEMBRANE PROTEASE SERINE"/>
    <property type="match status" value="1"/>
</dbReference>
<dbReference type="InterPro" id="IPR043504">
    <property type="entry name" value="Peptidase_S1_PA_chymotrypsin"/>
</dbReference>
<keyword evidence="2 6" id="KW-0645">Protease</keyword>
<dbReference type="Gene3D" id="2.40.10.10">
    <property type="entry name" value="Trypsin-like serine proteases"/>
    <property type="match status" value="2"/>
</dbReference>
<feature type="domain" description="Peptidase S1" evidence="4">
    <location>
        <begin position="26"/>
        <end position="269"/>
    </location>
</feature>
<dbReference type="PROSITE" id="PS00134">
    <property type="entry name" value="TRYPSIN_HIS"/>
    <property type="match status" value="1"/>
</dbReference>
<feature type="signal peptide" evidence="3">
    <location>
        <begin position="1"/>
        <end position="18"/>
    </location>
</feature>
<keyword evidence="3" id="KW-0732">Signal</keyword>
<dbReference type="PRINTS" id="PR00722">
    <property type="entry name" value="CHYMOTRYPSIN"/>
</dbReference>
<organism evidence="5 6">
    <name type="scientific">Echinops telfairi</name>
    <name type="common">Lesser hedgehog tenrec</name>
    <dbReference type="NCBI Taxonomy" id="9371"/>
    <lineage>
        <taxon>Eukaryota</taxon>
        <taxon>Metazoa</taxon>
        <taxon>Chordata</taxon>
        <taxon>Craniata</taxon>
        <taxon>Vertebrata</taxon>
        <taxon>Euteleostomi</taxon>
        <taxon>Mammalia</taxon>
        <taxon>Eutheria</taxon>
        <taxon>Afrotheria</taxon>
        <taxon>Tenrecidae</taxon>
        <taxon>Tenrecinae</taxon>
        <taxon>Echinops</taxon>
    </lineage>
</organism>
<accession>A0ABM0IRQ2</accession>
<keyword evidence="2" id="KW-0720">Serine protease</keyword>
<dbReference type="PANTHER" id="PTHR24253:SF119">
    <property type="entry name" value="SERINE PROTEASE 27"/>
    <property type="match status" value="1"/>
</dbReference>
<dbReference type="SMART" id="SM00020">
    <property type="entry name" value="Tryp_SPc"/>
    <property type="match status" value="1"/>
</dbReference>
<dbReference type="GeneID" id="101642251"/>
<evidence type="ECO:0000313" key="5">
    <source>
        <dbReference type="Proteomes" id="UP000694863"/>
    </source>
</evidence>
<dbReference type="PROSITE" id="PS00135">
    <property type="entry name" value="TRYPSIN_SER"/>
    <property type="match status" value="1"/>
</dbReference>
<dbReference type="Proteomes" id="UP000694863">
    <property type="component" value="Unplaced"/>
</dbReference>
<evidence type="ECO:0000256" key="3">
    <source>
        <dbReference type="SAM" id="SignalP"/>
    </source>
</evidence>
<dbReference type="InterPro" id="IPR033116">
    <property type="entry name" value="TRYPSIN_SER"/>
</dbReference>
<dbReference type="Pfam" id="PF00089">
    <property type="entry name" value="Trypsin"/>
    <property type="match status" value="1"/>
</dbReference>
<gene>
    <name evidence="6" type="primary">LOC101642251</name>
</gene>
<feature type="chain" id="PRO_5045193737" evidence="3">
    <location>
        <begin position="19"/>
        <end position="316"/>
    </location>
</feature>
<dbReference type="GO" id="GO:0008233">
    <property type="term" value="F:peptidase activity"/>
    <property type="evidence" value="ECO:0007669"/>
    <property type="project" value="UniProtKB-KW"/>
</dbReference>
<keyword evidence="5" id="KW-1185">Reference proteome</keyword>
<name>A0ABM0IRQ2_ECHTE</name>
<dbReference type="RefSeq" id="XP_004706228.1">
    <property type="nucleotide sequence ID" value="XM_004706171.2"/>
</dbReference>
<evidence type="ECO:0000256" key="1">
    <source>
        <dbReference type="ARBA" id="ARBA00023157"/>
    </source>
</evidence>
<sequence>MRPPAVALLLLLLKLACGRPRMLNRMVGGEDAKEREWPWQVSIQRNGSHFCGGSLITARWVLTAAHCFSNTSDLSLYRVLLGARQLETPGPHAVYARVKRVESNPLYQGMASSADVALVELEKAVVFTDYILPVCVPDPSVVFKTGMNCSVTGWGSHSEQDGLPNPRILQKLAVPIIDTPRCNLLYSKDTEEWDLQPQTIKADMLCAGFAEGKKDACKGDSGGPLVCLVNQSWLQAGVISWGEGCARRNRPGVYIRVTAHYDWIHRIIPELQFQPADTRGEQRRGPRVQLPPGRNLAPLLGAHALHLVLAALLSVL</sequence>
<evidence type="ECO:0000313" key="6">
    <source>
        <dbReference type="RefSeq" id="XP_004706228.1"/>
    </source>
</evidence>
<protein>
    <submittedName>
        <fullName evidence="6">Serine protease 27</fullName>
    </submittedName>
</protein>
<reference evidence="6" key="1">
    <citation type="submission" date="2025-08" db="UniProtKB">
        <authorList>
            <consortium name="RefSeq"/>
        </authorList>
    </citation>
    <scope>IDENTIFICATION</scope>
</reference>
<dbReference type="CDD" id="cd00190">
    <property type="entry name" value="Tryp_SPc"/>
    <property type="match status" value="1"/>
</dbReference>
<dbReference type="InterPro" id="IPR009003">
    <property type="entry name" value="Peptidase_S1_PA"/>
</dbReference>
<dbReference type="InterPro" id="IPR018114">
    <property type="entry name" value="TRYPSIN_HIS"/>
</dbReference>
<evidence type="ECO:0000259" key="4">
    <source>
        <dbReference type="PROSITE" id="PS50240"/>
    </source>
</evidence>
<dbReference type="GO" id="GO:0006508">
    <property type="term" value="P:proteolysis"/>
    <property type="evidence" value="ECO:0007669"/>
    <property type="project" value="UniProtKB-KW"/>
</dbReference>